<dbReference type="PATRIC" id="fig|42234.21.peg.7612"/>
<dbReference type="EMBL" id="JPPY01000210">
    <property type="protein sequence ID" value="KND26427.1"/>
    <property type="molecule type" value="Genomic_DNA"/>
</dbReference>
<sequence length="60" mass="6252">MPYQTIESKNMLLRAVVLAALFAVALAVALGVAGTTHSAVRAGDVSETVVYMPDWNSTGS</sequence>
<evidence type="ECO:0000313" key="1">
    <source>
        <dbReference type="EMBL" id="KND26427.1"/>
    </source>
</evidence>
<reference evidence="2" key="1">
    <citation type="submission" date="2014-07" db="EMBL/GenBank/DDBJ databases">
        <title>Genome sequencing of plant-pathogenic Streptomyces species.</title>
        <authorList>
            <person name="Harrison J."/>
            <person name="Sapp M."/>
            <person name="Thwaites R."/>
            <person name="Studholme D.J."/>
        </authorList>
    </citation>
    <scope>NUCLEOTIDE SEQUENCE [LARGE SCALE GENOMIC DNA]</scope>
    <source>
        <strain evidence="2">NCPPB 4445</strain>
    </source>
</reference>
<comment type="caution">
    <text evidence="1">The sequence shown here is derived from an EMBL/GenBank/DDBJ whole genome shotgun (WGS) entry which is preliminary data.</text>
</comment>
<dbReference type="Proteomes" id="UP000037151">
    <property type="component" value="Unassembled WGS sequence"/>
</dbReference>
<organism evidence="1 2">
    <name type="scientific">Streptomyces acidiscabies</name>
    <dbReference type="NCBI Taxonomy" id="42234"/>
    <lineage>
        <taxon>Bacteria</taxon>
        <taxon>Bacillati</taxon>
        <taxon>Actinomycetota</taxon>
        <taxon>Actinomycetes</taxon>
        <taxon>Kitasatosporales</taxon>
        <taxon>Streptomycetaceae</taxon>
        <taxon>Streptomyces</taxon>
    </lineage>
</organism>
<gene>
    <name evidence="1" type="ORF">IQ63_36980</name>
</gene>
<protein>
    <submittedName>
        <fullName evidence="1">Uncharacterized protein</fullName>
    </submittedName>
</protein>
<accession>A0A0L0JL39</accession>
<dbReference type="RefSeq" id="WP_050374509.1">
    <property type="nucleotide sequence ID" value="NZ_KQ257833.1"/>
</dbReference>
<dbReference type="AlphaFoldDB" id="A0A0L0JL39"/>
<proteinExistence type="predicted"/>
<evidence type="ECO:0000313" key="2">
    <source>
        <dbReference type="Proteomes" id="UP000037151"/>
    </source>
</evidence>
<name>A0A0L0JL39_9ACTN</name>